<dbReference type="AlphaFoldDB" id="A0A8B7D3J8"/>
<evidence type="ECO:0000256" key="1">
    <source>
        <dbReference type="SAM" id="MobiDB-lite"/>
    </source>
</evidence>
<reference evidence="3" key="1">
    <citation type="submission" date="2025-08" db="UniProtKB">
        <authorList>
            <consortium name="RefSeq"/>
        </authorList>
    </citation>
    <scope>IDENTIFICATION</scope>
    <source>
        <tissue evidence="3">Young leaves</tissue>
    </source>
</reference>
<feature type="region of interest" description="Disordered" evidence="1">
    <location>
        <begin position="21"/>
        <end position="47"/>
    </location>
</feature>
<feature type="compositionally biased region" description="Basic and acidic residues" evidence="1">
    <location>
        <begin position="25"/>
        <end position="44"/>
    </location>
</feature>
<gene>
    <name evidence="3" type="primary">LOC103723210</name>
</gene>
<organism evidence="2 3">
    <name type="scientific">Phoenix dactylifera</name>
    <name type="common">Date palm</name>
    <dbReference type="NCBI Taxonomy" id="42345"/>
    <lineage>
        <taxon>Eukaryota</taxon>
        <taxon>Viridiplantae</taxon>
        <taxon>Streptophyta</taxon>
        <taxon>Embryophyta</taxon>
        <taxon>Tracheophyta</taxon>
        <taxon>Spermatophyta</taxon>
        <taxon>Magnoliopsida</taxon>
        <taxon>Liliopsida</taxon>
        <taxon>Arecaceae</taxon>
        <taxon>Coryphoideae</taxon>
        <taxon>Phoeniceae</taxon>
        <taxon>Phoenix</taxon>
    </lineage>
</organism>
<evidence type="ECO:0000313" key="2">
    <source>
        <dbReference type="Proteomes" id="UP000228380"/>
    </source>
</evidence>
<dbReference type="PANTHER" id="PTHR33509">
    <property type="entry name" value="LATE EMBRYOGENIS ABUNDANT PROTEIN 2-RELATED"/>
    <property type="match status" value="1"/>
</dbReference>
<name>A0A8B7D3J8_PHODC</name>
<dbReference type="KEGG" id="pda:103723210"/>
<sequence length="163" mass="17588">MASDASSDSAFSVYKYSVSFSPSEITKRERERERERETERDKRSASSAPPLLFSFLLPSNQDQMARALSSATTLAATLSDGIAVLISRRGYAAVTGTAASRGRSSVEEKTVRKAAVGSSSSSGSSSDSWVPDPVTGYYRPGNRRADVDAAELRERLLSDGPRR</sequence>
<dbReference type="RefSeq" id="XP_008812281.2">
    <property type="nucleotide sequence ID" value="XM_008814059.4"/>
</dbReference>
<dbReference type="GeneID" id="103723210"/>
<dbReference type="GO" id="GO:0006950">
    <property type="term" value="P:response to stress"/>
    <property type="evidence" value="ECO:0007669"/>
    <property type="project" value="TreeGrafter"/>
</dbReference>
<proteinExistence type="predicted"/>
<dbReference type="Pfam" id="PF03242">
    <property type="entry name" value="LEA_3a"/>
    <property type="match status" value="1"/>
</dbReference>
<dbReference type="OrthoDB" id="1936089at2759"/>
<dbReference type="PANTHER" id="PTHR33509:SF5">
    <property type="entry name" value="PROTEIN SENESCENCE-ASSOCIATED GENE 21, MITOCHONDRIAL"/>
    <property type="match status" value="1"/>
</dbReference>
<evidence type="ECO:0000313" key="3">
    <source>
        <dbReference type="RefSeq" id="XP_008812281.2"/>
    </source>
</evidence>
<keyword evidence="2" id="KW-1185">Reference proteome</keyword>
<dbReference type="Proteomes" id="UP000228380">
    <property type="component" value="Unplaced"/>
</dbReference>
<accession>A0A8B7D3J8</accession>
<feature type="compositionally biased region" description="Low complexity" evidence="1">
    <location>
        <begin position="117"/>
        <end position="128"/>
    </location>
</feature>
<protein>
    <submittedName>
        <fullName evidence="3">Late embryogenesis abundant protein Lea5-like</fullName>
    </submittedName>
</protein>
<dbReference type="GO" id="GO:0005739">
    <property type="term" value="C:mitochondrion"/>
    <property type="evidence" value="ECO:0007669"/>
    <property type="project" value="TreeGrafter"/>
</dbReference>
<dbReference type="InterPro" id="IPR004926">
    <property type="entry name" value="LEA_3a"/>
</dbReference>
<feature type="region of interest" description="Disordered" evidence="1">
    <location>
        <begin position="95"/>
        <end position="145"/>
    </location>
</feature>